<evidence type="ECO:0000313" key="1">
    <source>
        <dbReference type="EMBL" id="MBE6270643.1"/>
    </source>
</evidence>
<proteinExistence type="predicted"/>
<organism evidence="1 2">
    <name type="scientific">Xylanibacter ruminicola</name>
    <name type="common">Prevotella ruminicola</name>
    <dbReference type="NCBI Taxonomy" id="839"/>
    <lineage>
        <taxon>Bacteria</taxon>
        <taxon>Pseudomonadati</taxon>
        <taxon>Bacteroidota</taxon>
        <taxon>Bacteroidia</taxon>
        <taxon>Bacteroidales</taxon>
        <taxon>Prevotellaceae</taxon>
        <taxon>Xylanibacter</taxon>
    </lineage>
</organism>
<reference evidence="1" key="1">
    <citation type="submission" date="2019-04" db="EMBL/GenBank/DDBJ databases">
        <title>Evolution of Biomass-Degrading Anaerobic Consortia Revealed by Metagenomics.</title>
        <authorList>
            <person name="Peng X."/>
        </authorList>
    </citation>
    <scope>NUCLEOTIDE SEQUENCE</scope>
    <source>
        <strain evidence="1">SIG140</strain>
    </source>
</reference>
<dbReference type="EMBL" id="SUYC01000006">
    <property type="protein sequence ID" value="MBE6270643.1"/>
    <property type="molecule type" value="Genomic_DNA"/>
</dbReference>
<sequence length="146" mass="16767">MKKEEMMGVTFQGDVTFQGPMFDIHDNEHVHIGMQSDSDELGKGGDPSVPDAHAIHQEAPANEVLFKYIHPAVADDNEMWRIHHEVKRLVQRFDVQGICMYLKEMCESKKLLMPLMPSLAYAELVRIGMPSGEGFNESTFRRYYKH</sequence>
<dbReference type="Proteomes" id="UP000806522">
    <property type="component" value="Unassembled WGS sequence"/>
</dbReference>
<name>A0A9D5P4F8_XYLRU</name>
<gene>
    <name evidence="1" type="ORF">E7101_06795</name>
</gene>
<accession>A0A9D5P4F8</accession>
<protein>
    <submittedName>
        <fullName evidence="1">Uncharacterized protein</fullName>
    </submittedName>
</protein>
<comment type="caution">
    <text evidence="1">The sequence shown here is derived from an EMBL/GenBank/DDBJ whole genome shotgun (WGS) entry which is preliminary data.</text>
</comment>
<dbReference type="AlphaFoldDB" id="A0A9D5P4F8"/>
<evidence type="ECO:0000313" key="2">
    <source>
        <dbReference type="Proteomes" id="UP000806522"/>
    </source>
</evidence>